<keyword evidence="7 18" id="KW-0812">Transmembrane</keyword>
<name>A0A922I3D2_DERFA</name>
<dbReference type="SMART" id="SM00458">
    <property type="entry name" value="RICIN"/>
    <property type="match status" value="1"/>
</dbReference>
<evidence type="ECO:0000256" key="12">
    <source>
        <dbReference type="ARBA" id="ARBA00023034"/>
    </source>
</evidence>
<keyword evidence="5" id="KW-0328">Glycosyltransferase</keyword>
<dbReference type="InterPro" id="IPR035992">
    <property type="entry name" value="Ricin_B-like_lectins"/>
</dbReference>
<feature type="domain" description="BTB" evidence="19">
    <location>
        <begin position="669"/>
        <end position="736"/>
    </location>
</feature>
<comment type="pathway">
    <text evidence="3">Protein modification; protein glycosylation.</text>
</comment>
<organism evidence="20 21">
    <name type="scientific">Dermatophagoides farinae</name>
    <name type="common">American house dust mite</name>
    <dbReference type="NCBI Taxonomy" id="6954"/>
    <lineage>
        <taxon>Eukaryota</taxon>
        <taxon>Metazoa</taxon>
        <taxon>Ecdysozoa</taxon>
        <taxon>Arthropoda</taxon>
        <taxon>Chelicerata</taxon>
        <taxon>Arachnida</taxon>
        <taxon>Acari</taxon>
        <taxon>Acariformes</taxon>
        <taxon>Sarcoptiformes</taxon>
        <taxon>Astigmata</taxon>
        <taxon>Psoroptidia</taxon>
        <taxon>Analgoidea</taxon>
        <taxon>Pyroglyphidae</taxon>
        <taxon>Dermatophagoidinae</taxon>
        <taxon>Dermatophagoides</taxon>
    </lineage>
</organism>
<dbReference type="PROSITE" id="PS50231">
    <property type="entry name" value="RICIN_B_LECTIN"/>
    <property type="match status" value="1"/>
</dbReference>
<evidence type="ECO:0000256" key="14">
    <source>
        <dbReference type="ARBA" id="ARBA00023157"/>
    </source>
</evidence>
<evidence type="ECO:0000256" key="6">
    <source>
        <dbReference type="ARBA" id="ARBA00022679"/>
    </source>
</evidence>
<dbReference type="GO" id="GO:0030246">
    <property type="term" value="F:carbohydrate binding"/>
    <property type="evidence" value="ECO:0007669"/>
    <property type="project" value="UniProtKB-KW"/>
</dbReference>
<evidence type="ECO:0000256" key="5">
    <source>
        <dbReference type="ARBA" id="ARBA00022676"/>
    </source>
</evidence>
<dbReference type="Pfam" id="PF00652">
    <property type="entry name" value="Ricin_B_lectin"/>
    <property type="match status" value="1"/>
</dbReference>
<protein>
    <recommendedName>
        <fullName evidence="17">Protein-UDP acetylgalactosaminyltransferase 7</fullName>
    </recommendedName>
    <alternativeName>
        <fullName evidence="16">UDP-GalNAc:polypeptide N-acetylgalactosaminyltransferase 7</fullName>
    </alternativeName>
</protein>
<dbReference type="CDD" id="cd23437">
    <property type="entry name" value="beta-trefoil_Ricin_GALNT7"/>
    <property type="match status" value="1"/>
</dbReference>
<dbReference type="PANTHER" id="PTHR11675">
    <property type="entry name" value="N-ACETYLGALACTOSAMINYLTRANSFERASE"/>
    <property type="match status" value="1"/>
</dbReference>
<comment type="caution">
    <text evidence="20">The sequence shown here is derived from an EMBL/GenBank/DDBJ whole genome shotgun (WGS) entry which is preliminary data.</text>
</comment>
<comment type="cofactor">
    <cofactor evidence="1">
        <name>Mn(2+)</name>
        <dbReference type="ChEBI" id="CHEBI:29035"/>
    </cofactor>
</comment>
<evidence type="ECO:0000256" key="17">
    <source>
        <dbReference type="ARBA" id="ARBA00044259"/>
    </source>
</evidence>
<proteinExistence type="inferred from homology"/>
<evidence type="ECO:0000256" key="4">
    <source>
        <dbReference type="ARBA" id="ARBA00005680"/>
    </source>
</evidence>
<dbReference type="GO" id="GO:0000139">
    <property type="term" value="C:Golgi membrane"/>
    <property type="evidence" value="ECO:0007669"/>
    <property type="project" value="UniProtKB-SubCell"/>
</dbReference>
<evidence type="ECO:0000256" key="1">
    <source>
        <dbReference type="ARBA" id="ARBA00001936"/>
    </source>
</evidence>
<keyword evidence="8" id="KW-0479">Metal-binding</keyword>
<dbReference type="SUPFAM" id="SSF53448">
    <property type="entry name" value="Nucleotide-diphospho-sugar transferases"/>
    <property type="match status" value="1"/>
</dbReference>
<dbReference type="Gene3D" id="3.30.710.10">
    <property type="entry name" value="Potassium Channel Kv1.1, Chain A"/>
    <property type="match status" value="1"/>
</dbReference>
<keyword evidence="15" id="KW-0464">Manganese</keyword>
<evidence type="ECO:0000256" key="15">
    <source>
        <dbReference type="ARBA" id="ARBA00023211"/>
    </source>
</evidence>
<evidence type="ECO:0000259" key="19">
    <source>
        <dbReference type="PROSITE" id="PS50097"/>
    </source>
</evidence>
<evidence type="ECO:0000256" key="7">
    <source>
        <dbReference type="ARBA" id="ARBA00022692"/>
    </source>
</evidence>
<dbReference type="GO" id="GO:0006493">
    <property type="term" value="P:protein O-linked glycosylation"/>
    <property type="evidence" value="ECO:0007669"/>
    <property type="project" value="TreeGrafter"/>
</dbReference>
<reference evidence="20" key="2">
    <citation type="journal article" date="2022" name="Res Sq">
        <title>Comparative Genomics Reveals Insights into the Divergent Evolution of Astigmatic Mites and Household Pest Adaptations.</title>
        <authorList>
            <person name="Xiong Q."/>
            <person name="Wan A.T.-Y."/>
            <person name="Liu X.-Y."/>
            <person name="Fung C.S.-H."/>
            <person name="Xiao X."/>
            <person name="Malainual N."/>
            <person name="Hou J."/>
            <person name="Wang L."/>
            <person name="Wang M."/>
            <person name="Yang K."/>
            <person name="Cui Y."/>
            <person name="Leung E."/>
            <person name="Nong W."/>
            <person name="Shin S.-K."/>
            <person name="Au S."/>
            <person name="Jeong K.Y."/>
            <person name="Chew F.T."/>
            <person name="Hui J."/>
            <person name="Leung T.F."/>
            <person name="Tungtrongchitr A."/>
            <person name="Zhong N."/>
            <person name="Liu Z."/>
            <person name="Tsui S."/>
        </authorList>
    </citation>
    <scope>NUCLEOTIDE SEQUENCE</scope>
    <source>
        <strain evidence="20">Derf</strain>
        <tissue evidence="20">Whole organism</tissue>
    </source>
</reference>
<dbReference type="InterPro" id="IPR001173">
    <property type="entry name" value="Glyco_trans_2-like"/>
</dbReference>
<dbReference type="PROSITE" id="PS50097">
    <property type="entry name" value="BTB"/>
    <property type="match status" value="1"/>
</dbReference>
<dbReference type="Pfam" id="PF00535">
    <property type="entry name" value="Glycos_transf_2"/>
    <property type="match status" value="2"/>
</dbReference>
<comment type="similarity">
    <text evidence="4">Belongs to the glycosyltransferase 2 family. GalNAc-T subfamily.</text>
</comment>
<evidence type="ECO:0000256" key="11">
    <source>
        <dbReference type="ARBA" id="ARBA00022989"/>
    </source>
</evidence>
<dbReference type="Pfam" id="PF02709">
    <property type="entry name" value="Glyco_transf_7C"/>
    <property type="match status" value="1"/>
</dbReference>
<dbReference type="Gene3D" id="1.25.40.420">
    <property type="match status" value="1"/>
</dbReference>
<dbReference type="InterPro" id="IPR029044">
    <property type="entry name" value="Nucleotide-diphossugar_trans"/>
</dbReference>
<evidence type="ECO:0000256" key="9">
    <source>
        <dbReference type="ARBA" id="ARBA00022734"/>
    </source>
</evidence>
<dbReference type="Pfam" id="PF07707">
    <property type="entry name" value="BACK"/>
    <property type="match status" value="1"/>
</dbReference>
<dbReference type="EMBL" id="ASGP02000002">
    <property type="protein sequence ID" value="KAH9520519.1"/>
    <property type="molecule type" value="Genomic_DNA"/>
</dbReference>
<dbReference type="CDD" id="cd18186">
    <property type="entry name" value="BTB_POZ_ZBTB_KLHL-like"/>
    <property type="match status" value="1"/>
</dbReference>
<dbReference type="CDD" id="cd14733">
    <property type="entry name" value="BACK"/>
    <property type="match status" value="1"/>
</dbReference>
<dbReference type="Gene3D" id="2.80.10.50">
    <property type="match status" value="1"/>
</dbReference>
<keyword evidence="13 18" id="KW-0472">Membrane</keyword>
<dbReference type="Pfam" id="PF00651">
    <property type="entry name" value="BTB"/>
    <property type="match status" value="1"/>
</dbReference>
<dbReference type="Gene3D" id="3.90.550.10">
    <property type="entry name" value="Spore Coat Polysaccharide Biosynthesis Protein SpsA, Chain A"/>
    <property type="match status" value="2"/>
</dbReference>
<keyword evidence="11 18" id="KW-1133">Transmembrane helix</keyword>
<evidence type="ECO:0000256" key="10">
    <source>
        <dbReference type="ARBA" id="ARBA00022968"/>
    </source>
</evidence>
<keyword evidence="6" id="KW-0808">Transferase</keyword>
<dbReference type="PANTHER" id="PTHR11675:SF68">
    <property type="entry name" value="N-ACETYLGALACTOSAMINYLTRANSFERASE 7"/>
    <property type="match status" value="1"/>
</dbReference>
<feature type="transmembrane region" description="Helical" evidence="18">
    <location>
        <begin position="12"/>
        <end position="32"/>
    </location>
</feature>
<dbReference type="InterPro" id="IPR045885">
    <property type="entry name" value="GalNAc-T"/>
</dbReference>
<dbReference type="InterPro" id="IPR000210">
    <property type="entry name" value="BTB/POZ_dom"/>
</dbReference>
<dbReference type="SUPFAM" id="SSF54695">
    <property type="entry name" value="POZ domain"/>
    <property type="match status" value="1"/>
</dbReference>
<dbReference type="GO" id="GO:0046872">
    <property type="term" value="F:metal ion binding"/>
    <property type="evidence" value="ECO:0007669"/>
    <property type="project" value="UniProtKB-KW"/>
</dbReference>
<evidence type="ECO:0000313" key="20">
    <source>
        <dbReference type="EMBL" id="KAH9520520.1"/>
    </source>
</evidence>
<evidence type="ECO:0000256" key="13">
    <source>
        <dbReference type="ARBA" id="ARBA00023136"/>
    </source>
</evidence>
<dbReference type="InterPro" id="IPR000772">
    <property type="entry name" value="Ricin_B_lectin"/>
</dbReference>
<evidence type="ECO:0000256" key="2">
    <source>
        <dbReference type="ARBA" id="ARBA00004323"/>
    </source>
</evidence>
<gene>
    <name evidence="20" type="primary">GALNT7_1</name>
    <name evidence="20" type="ORF">DERF_004224</name>
</gene>
<evidence type="ECO:0000313" key="21">
    <source>
        <dbReference type="Proteomes" id="UP000790347"/>
    </source>
</evidence>
<evidence type="ECO:0000256" key="8">
    <source>
        <dbReference type="ARBA" id="ARBA00022723"/>
    </source>
</evidence>
<dbReference type="AlphaFoldDB" id="A0A922I3D2"/>
<dbReference type="Proteomes" id="UP000790347">
    <property type="component" value="Unassembled WGS sequence"/>
</dbReference>
<dbReference type="InterPro" id="IPR011333">
    <property type="entry name" value="SKP1/BTB/POZ_sf"/>
</dbReference>
<keyword evidence="9" id="KW-0430">Lectin</keyword>
<evidence type="ECO:0000256" key="16">
    <source>
        <dbReference type="ARBA" id="ARBA00044237"/>
    </source>
</evidence>
<keyword evidence="12" id="KW-0333">Golgi apparatus</keyword>
<reference evidence="20" key="1">
    <citation type="submission" date="2013-05" db="EMBL/GenBank/DDBJ databases">
        <authorList>
            <person name="Yim A.K.Y."/>
            <person name="Chan T.F."/>
            <person name="Ji K.M."/>
            <person name="Liu X.Y."/>
            <person name="Zhou J.W."/>
            <person name="Li R.Q."/>
            <person name="Yang K.Y."/>
            <person name="Li J."/>
            <person name="Li M."/>
            <person name="Law P.T.W."/>
            <person name="Wu Y.L."/>
            <person name="Cai Z.L."/>
            <person name="Qin H."/>
            <person name="Bao Y."/>
            <person name="Leung R.K.K."/>
            <person name="Ng P.K.S."/>
            <person name="Zou J."/>
            <person name="Zhong X.J."/>
            <person name="Ran P.X."/>
            <person name="Zhong N.S."/>
            <person name="Liu Z.G."/>
            <person name="Tsui S.K.W."/>
        </authorList>
    </citation>
    <scope>NUCLEOTIDE SEQUENCE</scope>
    <source>
        <strain evidence="20">Derf</strain>
        <tissue evidence="20">Whole organism</tissue>
    </source>
</reference>
<dbReference type="GO" id="GO:0004653">
    <property type="term" value="F:polypeptide N-acetylgalactosaminyltransferase activity"/>
    <property type="evidence" value="ECO:0007669"/>
    <property type="project" value="TreeGrafter"/>
</dbReference>
<dbReference type="SUPFAM" id="SSF50370">
    <property type="entry name" value="Ricin B-like lectins"/>
    <property type="match status" value="1"/>
</dbReference>
<keyword evidence="10" id="KW-0735">Signal-anchor</keyword>
<comment type="subcellular location">
    <subcellularLocation>
        <location evidence="2">Golgi apparatus membrane</location>
        <topology evidence="2">Single-pass type II membrane protein</topology>
    </subcellularLocation>
</comment>
<evidence type="ECO:0000256" key="18">
    <source>
        <dbReference type="SAM" id="Phobius"/>
    </source>
</evidence>
<keyword evidence="14" id="KW-1015">Disulfide bond</keyword>
<accession>A0A922I3D2</accession>
<dbReference type="CDD" id="cd02510">
    <property type="entry name" value="pp-GalNAc-T"/>
    <property type="match status" value="1"/>
</dbReference>
<dbReference type="SMART" id="SM00225">
    <property type="entry name" value="BTB"/>
    <property type="match status" value="1"/>
</dbReference>
<sequence>MLHILFARRYRRFCLFILIPLVFFLILVLTFLPDKLDILDPAHKSVQKAEPLNGEIFESQIDDSHIELEARTQVPIFRDGGLLGNFEPPKSIRKSRVHRPGDYGKKFSMENLDVDPNEVSAKKNEYGMNIVASDHIPMDRIVPDLRHEECRHWDYPEQLPSASVVIVFYNEGFTTLLRTVHSVLIRSPRRFLREVLLVDDFSDKENLHAKLDDYIMEHFGSFKMNWKPDMNDRATISGETLADRSGKVRVIRNKQRLGLIGSRAHGAKEALGEVVVFLDAHCEVNTNWLVPLLAPIAANNRTMTVPIIDGIDSNTFEYRPVYQKDKHFIGIWEWGMLYKEQSLNLKQHLLNHRFSEPYESPTHAGGLLAINRHFFFELGGYDNGLLVWGGENFELSFKVWQCGGRLLWVPCSRVGHIYRPFMPYGFGKLAQKRKGPLVLINYKRVIEVWFDSNYKQYFYTREPMAQFYDVDDISKQLQIKEKLQCKSFDWFIQNHAKSIFIDFPRLPPNVGWGELHSLAHKSLCLDSPSAHPPSMIMLSGCHGSGGNQLFRLNEKGQLGLGERCVDANDNSVFLTYCKLGTVDGPWSFDKNTQQMLNKGQCLSYHDSQLLLAECSDSDQNQKWYWHPIKPKLCPTIMSHGPNMVDLQDSVHTDLVQLFEKMQTCSHPLSDVIIKLRDGRNYYAHGWVLAFRSCYFQRMLECRLGESQTRCIRIEDEPYLIEQLLRYLYLGQVQFENLHQLLCLCLTADKYLVDRMNEALVEHVRNGWINQFTAVSIYRFSFHFEQRRLAQFATDYLLENGHQVLANRSLMNLPPKQLKTLIANDDFHCIENDLLDFILAYISYYSSEYSGQIQVRTFDSTIVPSQFRLKLDDIGIETITMDPVLTNDMADNQDKLFLLNRSDQESLLQCIRPQALLQTDNLIKSLLLIYDTRLVSWCNDQLHLADNQCPVRHCYPISNRRRYRIEPQSGLIRLQNRIFVDTVLIGHSDSLQPLSQCFVVFEYAVDNHHHHHHHHQQQQQWHKVASVKMRMVNQKTIEFRLARIIDALYIRLPLCNWISQTRAIVAEMDLNGRL</sequence>
<dbReference type="InterPro" id="IPR011705">
    <property type="entry name" value="BACK"/>
</dbReference>
<evidence type="ECO:0000256" key="3">
    <source>
        <dbReference type="ARBA" id="ARBA00004922"/>
    </source>
</evidence>
<dbReference type="InterPro" id="IPR027791">
    <property type="entry name" value="Galactosyl_T_C"/>
</dbReference>
<keyword evidence="21" id="KW-1185">Reference proteome</keyword>
<dbReference type="EMBL" id="ASGP02000002">
    <property type="protein sequence ID" value="KAH9520520.1"/>
    <property type="molecule type" value="Genomic_DNA"/>
</dbReference>